<name>A0A420WQ79_9PROT</name>
<dbReference type="GO" id="GO:0051301">
    <property type="term" value="P:cell division"/>
    <property type="evidence" value="ECO:0007669"/>
    <property type="project" value="UniProtKB-KW"/>
</dbReference>
<dbReference type="Proteomes" id="UP000277424">
    <property type="component" value="Unassembled WGS sequence"/>
</dbReference>
<evidence type="ECO:0000313" key="1">
    <source>
        <dbReference type="EMBL" id="RKQ73193.1"/>
    </source>
</evidence>
<accession>A0A420WQ79</accession>
<protein>
    <submittedName>
        <fullName evidence="1">Cell division protein FtsB</fullName>
    </submittedName>
</protein>
<reference evidence="1 2" key="1">
    <citation type="submission" date="2018-10" db="EMBL/GenBank/DDBJ databases">
        <title>Comparative analysis of microorganisms from saline springs in Andes Mountain Range, Colombia.</title>
        <authorList>
            <person name="Rubin E."/>
        </authorList>
    </citation>
    <scope>NUCLEOTIDE SEQUENCE [LARGE SCALE GENOMIC DNA]</scope>
    <source>
        <strain evidence="1 2">USBA 36</strain>
    </source>
</reference>
<organism evidence="1 2">
    <name type="scientific">Oceanibaculum indicum</name>
    <dbReference type="NCBI Taxonomy" id="526216"/>
    <lineage>
        <taxon>Bacteria</taxon>
        <taxon>Pseudomonadati</taxon>
        <taxon>Pseudomonadota</taxon>
        <taxon>Alphaproteobacteria</taxon>
        <taxon>Rhodospirillales</taxon>
        <taxon>Oceanibaculaceae</taxon>
        <taxon>Oceanibaculum</taxon>
    </lineage>
</organism>
<dbReference type="RefSeq" id="WP_008943591.1">
    <property type="nucleotide sequence ID" value="NZ_RBIG01000001.1"/>
</dbReference>
<dbReference type="InterPro" id="IPR007060">
    <property type="entry name" value="FtsL/DivIC"/>
</dbReference>
<keyword evidence="1" id="KW-0132">Cell division</keyword>
<dbReference type="EMBL" id="RBIG01000001">
    <property type="protein sequence ID" value="RKQ73193.1"/>
    <property type="molecule type" value="Genomic_DNA"/>
</dbReference>
<sequence length="137" mass="15021">MDAIREIRRRARHAVGPVCGALLLGYFVYHAVQGERGLLAWRLVDQQIASAEATLDEVRAVHDRLERRVSLLEPASIDPDMLEERARIMLNLAHPDEVVIIAAPANGFSTTPDLPPAPVLRSAKSMVAQLPVAAKDD</sequence>
<comment type="caution">
    <text evidence="1">The sequence shown here is derived from an EMBL/GenBank/DDBJ whole genome shotgun (WGS) entry which is preliminary data.</text>
</comment>
<dbReference type="AlphaFoldDB" id="A0A420WQ79"/>
<gene>
    <name evidence="1" type="ORF">BCL74_0972</name>
</gene>
<proteinExistence type="predicted"/>
<dbReference type="Pfam" id="PF04977">
    <property type="entry name" value="DivIC"/>
    <property type="match status" value="1"/>
</dbReference>
<evidence type="ECO:0000313" key="2">
    <source>
        <dbReference type="Proteomes" id="UP000277424"/>
    </source>
</evidence>
<keyword evidence="1" id="KW-0131">Cell cycle</keyword>